<dbReference type="PROSITE" id="PS00092">
    <property type="entry name" value="N6_MTASE"/>
    <property type="match status" value="1"/>
</dbReference>
<dbReference type="PIRSF" id="PIRSF004553">
    <property type="entry name" value="CHP00095"/>
    <property type="match status" value="1"/>
</dbReference>
<dbReference type="GO" id="GO:0008168">
    <property type="term" value="F:methyltransferase activity"/>
    <property type="evidence" value="ECO:0007669"/>
    <property type="project" value="UniProtKB-KW"/>
</dbReference>
<dbReference type="GO" id="GO:0031167">
    <property type="term" value="P:rRNA methylation"/>
    <property type="evidence" value="ECO:0007669"/>
    <property type="project" value="InterPro"/>
</dbReference>
<evidence type="ECO:0000313" key="3">
    <source>
        <dbReference type="EMBL" id="SLM09823.1"/>
    </source>
</evidence>
<accession>A0A3P3XG96</accession>
<dbReference type="Pfam" id="PF03602">
    <property type="entry name" value="Cons_hypoth95"/>
    <property type="match status" value="1"/>
</dbReference>
<dbReference type="InterPro" id="IPR029063">
    <property type="entry name" value="SAM-dependent_MTases_sf"/>
</dbReference>
<keyword evidence="1 3" id="KW-0489">Methyltransferase</keyword>
<sequence>MRITGGLYSGRIVKMPEGDLKIRPAMDRMRESVFAVLGDLTGFSFCDLFSGSGIIGLEAASRGAKPVVCIEKDRKKFPVLLQNATIAEPPLFCRAMPAETFIMRNKTAFDIVFLDPPFDYKFKLQLLERLDCSASLHEGSLVLIHFPHEDRLPEQVGALKSIDTRIFGRSTVRFYRKGPA</sequence>
<evidence type="ECO:0000256" key="1">
    <source>
        <dbReference type="ARBA" id="ARBA00022603"/>
    </source>
</evidence>
<organism evidence="3">
    <name type="scientific">uncultured spirochete</name>
    <dbReference type="NCBI Taxonomy" id="156406"/>
    <lineage>
        <taxon>Bacteria</taxon>
        <taxon>Pseudomonadati</taxon>
        <taxon>Spirochaetota</taxon>
        <taxon>Spirochaetia</taxon>
        <taxon>Spirochaetales</taxon>
        <taxon>environmental samples</taxon>
    </lineage>
</organism>
<dbReference type="PANTHER" id="PTHR43542:SF1">
    <property type="entry name" value="METHYLTRANSFERASE"/>
    <property type="match status" value="1"/>
</dbReference>
<dbReference type="Gene3D" id="3.40.50.150">
    <property type="entry name" value="Vaccinia Virus protein VP39"/>
    <property type="match status" value="1"/>
</dbReference>
<evidence type="ECO:0000256" key="2">
    <source>
        <dbReference type="ARBA" id="ARBA00022679"/>
    </source>
</evidence>
<keyword evidence="2 3" id="KW-0808">Transferase</keyword>
<dbReference type="PANTHER" id="PTHR43542">
    <property type="entry name" value="METHYLTRANSFERASE"/>
    <property type="match status" value="1"/>
</dbReference>
<reference evidence="3" key="1">
    <citation type="submission" date="2017-02" db="EMBL/GenBank/DDBJ databases">
        <authorList>
            <person name="Regsiter A."/>
            <person name="William W."/>
        </authorList>
    </citation>
    <scope>NUCLEOTIDE SEQUENCE</scope>
    <source>
        <strain evidence="3">Bib</strain>
    </source>
</reference>
<protein>
    <submittedName>
        <fullName evidence="3">Putative Methyltransferase</fullName>
    </submittedName>
</protein>
<dbReference type="CDD" id="cd02440">
    <property type="entry name" value="AdoMet_MTases"/>
    <property type="match status" value="1"/>
</dbReference>
<dbReference type="EMBL" id="FWDM01000002">
    <property type="protein sequence ID" value="SLM09823.1"/>
    <property type="molecule type" value="Genomic_DNA"/>
</dbReference>
<name>A0A3P3XG96_9SPIR</name>
<gene>
    <name evidence="3" type="ORF">SPIROBIBN47_100053</name>
</gene>
<proteinExistence type="predicted"/>
<dbReference type="AlphaFoldDB" id="A0A3P3XG96"/>
<dbReference type="InterPro" id="IPR002052">
    <property type="entry name" value="DNA_methylase_N6_adenine_CS"/>
</dbReference>
<dbReference type="GO" id="GO:0003676">
    <property type="term" value="F:nucleic acid binding"/>
    <property type="evidence" value="ECO:0007669"/>
    <property type="project" value="InterPro"/>
</dbReference>
<dbReference type="InterPro" id="IPR004398">
    <property type="entry name" value="RNA_MeTrfase_RsmD"/>
</dbReference>
<dbReference type="NCBIfam" id="TIGR00095">
    <property type="entry name" value="16S rRNA (guanine(966)-N(2))-methyltransferase RsmD"/>
    <property type="match status" value="1"/>
</dbReference>
<dbReference type="SUPFAM" id="SSF53335">
    <property type="entry name" value="S-adenosyl-L-methionine-dependent methyltransferases"/>
    <property type="match status" value="1"/>
</dbReference>